<dbReference type="EMBL" id="CP012661">
    <property type="protein sequence ID" value="AMY69525.1"/>
    <property type="molecule type" value="Genomic_DNA"/>
</dbReference>
<dbReference type="InterPro" id="IPR015867">
    <property type="entry name" value="N-reg_PII/ATP_PRibTrfase_C"/>
</dbReference>
<dbReference type="SUPFAM" id="SSF54913">
    <property type="entry name" value="GlnB-like"/>
    <property type="match status" value="1"/>
</dbReference>
<evidence type="ECO:0000313" key="2">
    <source>
        <dbReference type="EMBL" id="AMY69525.1"/>
    </source>
</evidence>
<dbReference type="Proteomes" id="UP000076128">
    <property type="component" value="Chromosome"/>
</dbReference>
<reference evidence="2 3" key="1">
    <citation type="submission" date="2015-09" db="EMBL/GenBank/DDBJ databases">
        <title>Complete genome sequence of Defluviimonas alba cai42t isolated from an oilfield in Xinjiang.</title>
        <authorList>
            <person name="Geng S."/>
            <person name="Pan X."/>
            <person name="Wu X."/>
        </authorList>
    </citation>
    <scope>NUCLEOTIDE SEQUENCE [LARGE SCALE GENOMIC DNA]</scope>
    <source>
        <strain evidence="3">cai42</strain>
    </source>
</reference>
<dbReference type="AlphaFoldDB" id="A0A159Z394"/>
<dbReference type="STRING" id="1335048.AKL17_2279"/>
<name>A0A159Z394_9RHOB</name>
<dbReference type="InterPro" id="IPR011322">
    <property type="entry name" value="N-reg_PII-like_a/b"/>
</dbReference>
<sequence length="127" mass="14051">MTDCPANAAPMEGALTETVMGMLRIYLRPRDKAPGRGGWFGGRRPLYRELILQAKEAGIVNAIAHHTQFGFSNHGRVEDMGGEVLNPNLTICVELVANRTVLEHFCRTHGTLLAGKVILFAPIELWR</sequence>
<dbReference type="Pfam" id="PF02641">
    <property type="entry name" value="DUF190"/>
    <property type="match status" value="1"/>
</dbReference>
<dbReference type="KEGG" id="daa:AKL17_2279"/>
<comment type="similarity">
    <text evidence="1">Belongs to the UPF0166 family.</text>
</comment>
<organism evidence="2 3">
    <name type="scientific">Frigidibacter mobilis</name>
    <dbReference type="NCBI Taxonomy" id="1335048"/>
    <lineage>
        <taxon>Bacteria</taxon>
        <taxon>Pseudomonadati</taxon>
        <taxon>Pseudomonadota</taxon>
        <taxon>Alphaproteobacteria</taxon>
        <taxon>Rhodobacterales</taxon>
        <taxon>Paracoccaceae</taxon>
        <taxon>Frigidibacter</taxon>
    </lineage>
</organism>
<evidence type="ECO:0000256" key="1">
    <source>
        <dbReference type="ARBA" id="ARBA00010554"/>
    </source>
</evidence>
<keyword evidence="3" id="KW-1185">Reference proteome</keyword>
<dbReference type="Gene3D" id="3.30.70.120">
    <property type="match status" value="1"/>
</dbReference>
<dbReference type="InterPro" id="IPR003793">
    <property type="entry name" value="UPF0166"/>
</dbReference>
<accession>A0A159Z394</accession>
<evidence type="ECO:0000313" key="3">
    <source>
        <dbReference type="Proteomes" id="UP000076128"/>
    </source>
</evidence>
<proteinExistence type="inferred from homology"/>
<dbReference type="RefSeq" id="WP_236938101.1">
    <property type="nucleotide sequence ID" value="NZ_CP012661.1"/>
</dbReference>
<protein>
    <submittedName>
        <fullName evidence="2">Uncharacterized protein</fullName>
    </submittedName>
</protein>
<gene>
    <name evidence="2" type="ORF">AKL17_2279</name>
</gene>